<name>A0A1D2ML52_ORCCI</name>
<dbReference type="GO" id="GO:0005739">
    <property type="term" value="C:mitochondrion"/>
    <property type="evidence" value="ECO:0007669"/>
    <property type="project" value="TreeGrafter"/>
</dbReference>
<gene>
    <name evidence="4" type="ORF">Ocin01_13044</name>
</gene>
<keyword evidence="5" id="KW-1185">Reference proteome</keyword>
<dbReference type="Pfam" id="PF03435">
    <property type="entry name" value="Sacchrp_dh_NADP"/>
    <property type="match status" value="1"/>
</dbReference>
<evidence type="ECO:0000313" key="4">
    <source>
        <dbReference type="EMBL" id="ODM93635.1"/>
    </source>
</evidence>
<dbReference type="PANTHER" id="PTHR12286">
    <property type="entry name" value="SACCHAROPINE DEHYDROGENASE-LIKE OXIDOREDUCTASE"/>
    <property type="match status" value="1"/>
</dbReference>
<comment type="similarity">
    <text evidence="1">Belongs to the saccharopine dehydrogenase family.</text>
</comment>
<dbReference type="PANTHER" id="PTHR12286:SF5">
    <property type="entry name" value="SACCHAROPINE DEHYDROGENASE-LIKE OXIDOREDUCTASE"/>
    <property type="match status" value="1"/>
</dbReference>
<dbReference type="SUPFAM" id="SSF51735">
    <property type="entry name" value="NAD(P)-binding Rossmann-fold domains"/>
    <property type="match status" value="1"/>
</dbReference>
<feature type="transmembrane region" description="Helical" evidence="2">
    <location>
        <begin position="271"/>
        <end position="295"/>
    </location>
</feature>
<evidence type="ECO:0000256" key="1">
    <source>
        <dbReference type="ARBA" id="ARBA00038048"/>
    </source>
</evidence>
<dbReference type="Gene3D" id="3.40.50.720">
    <property type="entry name" value="NAD(P)-binding Rossmann-like Domain"/>
    <property type="match status" value="1"/>
</dbReference>
<evidence type="ECO:0000313" key="5">
    <source>
        <dbReference type="Proteomes" id="UP000094527"/>
    </source>
</evidence>
<dbReference type="STRING" id="48709.A0A1D2ML52"/>
<dbReference type="InterPro" id="IPR005097">
    <property type="entry name" value="Sacchrp_dh_NADP-bd"/>
</dbReference>
<keyword evidence="2" id="KW-0472">Membrane</keyword>
<dbReference type="InterPro" id="IPR051276">
    <property type="entry name" value="Saccharopine_DH-like_oxidrdct"/>
</dbReference>
<evidence type="ECO:0000259" key="3">
    <source>
        <dbReference type="Pfam" id="PF03435"/>
    </source>
</evidence>
<dbReference type="FunFam" id="3.40.50.720:FF:000178">
    <property type="entry name" value="Saccharopine dehydrogenase-like oxidoreductase"/>
    <property type="match status" value="1"/>
</dbReference>
<dbReference type="Proteomes" id="UP000094527">
    <property type="component" value="Unassembled WGS sequence"/>
</dbReference>
<dbReference type="AlphaFoldDB" id="A0A1D2ML52"/>
<dbReference type="GO" id="GO:0005886">
    <property type="term" value="C:plasma membrane"/>
    <property type="evidence" value="ECO:0007669"/>
    <property type="project" value="TreeGrafter"/>
</dbReference>
<sequence>MEPKRKYDIVIFGATSFTGKYLVYEVLKALSNGDKFSWAIAARSVDKMDELIRSIEKDTGKDLSAVNKITADVYNPPSLVSMAKQAHVILNCVGPYLQWGEAVVKACSEEGTHHLDLSGEPLFLGRMEQKYSAVAEDSGAYIIGACGFDSIPADYGASYLQQNFEGDINSIECFVDIGSDNSSVSTLHYGTYHSGVLMMHRIRELLPLKRQLSQDYNPPKPTYKLPFRPIMYRNEINSWCMFVPFPDGDVMERTQRYAFLKEKRKPVQTRAYIQFPSLFIALFVLIGSFFLGLLAQFKFGLRLLEKHPKLFSLGYASHEGPSVEDMNKTKFTFTLVAKGWSNSQEHHSEPPNKVKILKVRGTNPAYGGTVTLFLQAAITIIAERERMPSKGGVYSPGIAFARTTLIDRLNRNGVTFSLQKDQTNQANSGFLGAKLVYTTGRIESSSSQVFYLTHTHSITGKICPVLVT</sequence>
<comment type="caution">
    <text evidence="4">The sequence shown here is derived from an EMBL/GenBank/DDBJ whole genome shotgun (WGS) entry which is preliminary data.</text>
</comment>
<dbReference type="OMA" id="MQLRYHD"/>
<keyword evidence="2" id="KW-1133">Transmembrane helix</keyword>
<feature type="domain" description="Saccharopine dehydrogenase NADP binding" evidence="3">
    <location>
        <begin position="9"/>
        <end position="143"/>
    </location>
</feature>
<keyword evidence="2" id="KW-0812">Transmembrane</keyword>
<dbReference type="OrthoDB" id="10268090at2759"/>
<evidence type="ECO:0000256" key="2">
    <source>
        <dbReference type="SAM" id="Phobius"/>
    </source>
</evidence>
<organism evidence="4 5">
    <name type="scientific">Orchesella cincta</name>
    <name type="common">Springtail</name>
    <name type="synonym">Podura cincta</name>
    <dbReference type="NCBI Taxonomy" id="48709"/>
    <lineage>
        <taxon>Eukaryota</taxon>
        <taxon>Metazoa</taxon>
        <taxon>Ecdysozoa</taxon>
        <taxon>Arthropoda</taxon>
        <taxon>Hexapoda</taxon>
        <taxon>Collembola</taxon>
        <taxon>Entomobryomorpha</taxon>
        <taxon>Entomobryoidea</taxon>
        <taxon>Orchesellidae</taxon>
        <taxon>Orchesellinae</taxon>
        <taxon>Orchesella</taxon>
    </lineage>
</organism>
<proteinExistence type="inferred from homology"/>
<dbReference type="GO" id="GO:0005811">
    <property type="term" value="C:lipid droplet"/>
    <property type="evidence" value="ECO:0007669"/>
    <property type="project" value="TreeGrafter"/>
</dbReference>
<accession>A0A1D2ML52</accession>
<dbReference type="EMBL" id="LJIJ01000941">
    <property type="protein sequence ID" value="ODM93635.1"/>
    <property type="molecule type" value="Genomic_DNA"/>
</dbReference>
<dbReference type="GO" id="GO:0009247">
    <property type="term" value="P:glycolipid biosynthetic process"/>
    <property type="evidence" value="ECO:0007669"/>
    <property type="project" value="TreeGrafter"/>
</dbReference>
<dbReference type="InterPro" id="IPR036291">
    <property type="entry name" value="NAD(P)-bd_dom_sf"/>
</dbReference>
<protein>
    <submittedName>
        <fullName evidence="4">Saccharopine dehydrogenase-like oxidoreductase</fullName>
    </submittedName>
</protein>
<reference evidence="4 5" key="1">
    <citation type="journal article" date="2016" name="Genome Biol. Evol.">
        <title>Gene Family Evolution Reflects Adaptation to Soil Environmental Stressors in the Genome of the Collembolan Orchesella cincta.</title>
        <authorList>
            <person name="Faddeeva-Vakhrusheva A."/>
            <person name="Derks M.F."/>
            <person name="Anvar S.Y."/>
            <person name="Agamennone V."/>
            <person name="Suring W."/>
            <person name="Smit S."/>
            <person name="van Straalen N.M."/>
            <person name="Roelofs D."/>
        </authorList>
    </citation>
    <scope>NUCLEOTIDE SEQUENCE [LARGE SCALE GENOMIC DNA]</scope>
    <source>
        <tissue evidence="4">Mixed pool</tissue>
    </source>
</reference>